<dbReference type="Pfam" id="PF00581">
    <property type="entry name" value="Rhodanese"/>
    <property type="match status" value="1"/>
</dbReference>
<dbReference type="Proteomes" id="UP000011666">
    <property type="component" value="Unassembled WGS sequence"/>
</dbReference>
<dbReference type="AlphaFoldDB" id="M0QHT4"/>
<evidence type="ECO:0000313" key="2">
    <source>
        <dbReference type="EMBL" id="GAC68118.1"/>
    </source>
</evidence>
<dbReference type="STRING" id="1223545.GS4_11_03900"/>
<organism evidence="2 3">
    <name type="scientific">Gordonia soli NBRC 108243</name>
    <dbReference type="NCBI Taxonomy" id="1223545"/>
    <lineage>
        <taxon>Bacteria</taxon>
        <taxon>Bacillati</taxon>
        <taxon>Actinomycetota</taxon>
        <taxon>Actinomycetes</taxon>
        <taxon>Mycobacteriales</taxon>
        <taxon>Gordoniaceae</taxon>
        <taxon>Gordonia</taxon>
    </lineage>
</organism>
<evidence type="ECO:0000259" key="1">
    <source>
        <dbReference type="PROSITE" id="PS50206"/>
    </source>
</evidence>
<dbReference type="InterPro" id="IPR036873">
    <property type="entry name" value="Rhodanese-like_dom_sf"/>
</dbReference>
<sequence length="143" mass="14979">MTASVLSPVAPIRPVVAVASDAPLSVSVAQFLDEIDSGVVAVDVRSQHRRAADGVLSGALAIDAADLLNRLTPGLPGALRTADTGARWLLVSDDGHEAEWLTWHLQARGVHGARFVRGGFRALHRAGIRGRVAPGELAMISAH</sequence>
<dbReference type="PROSITE" id="PS50206">
    <property type="entry name" value="RHODANESE_3"/>
    <property type="match status" value="1"/>
</dbReference>
<evidence type="ECO:0000313" key="3">
    <source>
        <dbReference type="Proteomes" id="UP000011666"/>
    </source>
</evidence>
<dbReference type="eggNOG" id="COG0607">
    <property type="taxonomic scope" value="Bacteria"/>
</dbReference>
<dbReference type="Gene3D" id="3.40.250.10">
    <property type="entry name" value="Rhodanese-like domain"/>
    <property type="match status" value="1"/>
</dbReference>
<comment type="caution">
    <text evidence="2">The sequence shown here is derived from an EMBL/GenBank/DDBJ whole genome shotgun (WGS) entry which is preliminary data.</text>
</comment>
<dbReference type="OrthoDB" id="4376020at2"/>
<dbReference type="RefSeq" id="WP_007619962.1">
    <property type="nucleotide sequence ID" value="NZ_BANX01000011.1"/>
</dbReference>
<feature type="domain" description="Rhodanese" evidence="1">
    <location>
        <begin position="35"/>
        <end position="132"/>
    </location>
</feature>
<gene>
    <name evidence="2" type="ORF">GS4_11_03900</name>
</gene>
<accession>M0QHT4</accession>
<reference evidence="2 3" key="1">
    <citation type="submission" date="2013-01" db="EMBL/GenBank/DDBJ databases">
        <title>Whole genome shotgun sequence of Gordonia soli NBRC 108243.</title>
        <authorList>
            <person name="Isaki-Nakamura S."/>
            <person name="Hosoyama A."/>
            <person name="Tsuchikane K."/>
            <person name="Ando Y."/>
            <person name="Baba S."/>
            <person name="Ohji S."/>
            <person name="Hamada M."/>
            <person name="Tamura T."/>
            <person name="Yamazoe A."/>
            <person name="Yamazaki S."/>
            <person name="Fujita N."/>
        </authorList>
    </citation>
    <scope>NUCLEOTIDE SEQUENCE [LARGE SCALE GENOMIC DNA]</scope>
    <source>
        <strain evidence="2 3">NBRC 108243</strain>
    </source>
</reference>
<dbReference type="SUPFAM" id="SSF52821">
    <property type="entry name" value="Rhodanese/Cell cycle control phosphatase"/>
    <property type="match status" value="1"/>
</dbReference>
<keyword evidence="3" id="KW-1185">Reference proteome</keyword>
<protein>
    <recommendedName>
        <fullName evidence="1">Rhodanese domain-containing protein</fullName>
    </recommendedName>
</protein>
<name>M0QHT4_9ACTN</name>
<proteinExistence type="predicted"/>
<dbReference type="EMBL" id="BANX01000011">
    <property type="protein sequence ID" value="GAC68118.1"/>
    <property type="molecule type" value="Genomic_DNA"/>
</dbReference>
<dbReference type="InterPro" id="IPR001763">
    <property type="entry name" value="Rhodanese-like_dom"/>
</dbReference>